<dbReference type="GO" id="GO:0017148">
    <property type="term" value="P:negative regulation of translation"/>
    <property type="evidence" value="ECO:0007669"/>
    <property type="project" value="TreeGrafter"/>
</dbReference>
<dbReference type="PANTHER" id="PTHR11545:SF41">
    <property type="entry name" value="50S RIBOSOMAL PROTEIN L13, CHLOROPLASTIC"/>
    <property type="match status" value="1"/>
</dbReference>
<dbReference type="Proteomes" id="UP001255856">
    <property type="component" value="Unassembled WGS sequence"/>
</dbReference>
<sequence>MPTPEQPLRRPGPPPQPRDTWNVTYYPKGEDAAALHRPWYIIDAQGQVLGRLATLAATTLRGKTSPAYTPSMDMGGYVVIINAEKVAVTGKKELDKTYFRHSVGRPGHYKVEALRDLRKRIPERILEKAIRGMLPKGRLGNHLFRHLKVFKGAEHPHVAQQPKDITHRIDRRPDEIFALEREPAE</sequence>
<dbReference type="GO" id="GO:0006412">
    <property type="term" value="P:translation"/>
    <property type="evidence" value="ECO:0007669"/>
    <property type="project" value="InterPro"/>
</dbReference>
<accession>A0AAD9ML05</accession>
<feature type="region of interest" description="Disordered" evidence="5">
    <location>
        <begin position="1"/>
        <end position="20"/>
    </location>
</feature>
<dbReference type="NCBIfam" id="TIGR01066">
    <property type="entry name" value="rplM_bact"/>
    <property type="match status" value="1"/>
</dbReference>
<dbReference type="PANTHER" id="PTHR11545">
    <property type="entry name" value="RIBOSOMAL PROTEIN L13"/>
    <property type="match status" value="1"/>
</dbReference>
<dbReference type="EMBL" id="JASFZW010000007">
    <property type="protein sequence ID" value="KAK2077298.1"/>
    <property type="molecule type" value="Genomic_DNA"/>
</dbReference>
<evidence type="ECO:0000256" key="2">
    <source>
        <dbReference type="ARBA" id="ARBA00022980"/>
    </source>
</evidence>
<proteinExistence type="inferred from homology"/>
<dbReference type="Gene3D" id="3.90.1180.10">
    <property type="entry name" value="Ribosomal protein L13"/>
    <property type="match status" value="1"/>
</dbReference>
<dbReference type="InterPro" id="IPR005823">
    <property type="entry name" value="Ribosomal_uL13_bac-type"/>
</dbReference>
<dbReference type="PROSITE" id="PS00783">
    <property type="entry name" value="RIBOSOMAL_L13"/>
    <property type="match status" value="1"/>
</dbReference>
<organism evidence="6 7">
    <name type="scientific">Prototheca wickerhamii</name>
    <dbReference type="NCBI Taxonomy" id="3111"/>
    <lineage>
        <taxon>Eukaryota</taxon>
        <taxon>Viridiplantae</taxon>
        <taxon>Chlorophyta</taxon>
        <taxon>core chlorophytes</taxon>
        <taxon>Trebouxiophyceae</taxon>
        <taxon>Chlorellales</taxon>
        <taxon>Chlorellaceae</taxon>
        <taxon>Prototheca</taxon>
    </lineage>
</organism>
<evidence type="ECO:0000313" key="6">
    <source>
        <dbReference type="EMBL" id="KAK2077298.1"/>
    </source>
</evidence>
<evidence type="ECO:0000313" key="7">
    <source>
        <dbReference type="Proteomes" id="UP001255856"/>
    </source>
</evidence>
<comment type="similarity">
    <text evidence="1 4">Belongs to the universal ribosomal protein uL13 family.</text>
</comment>
<dbReference type="InterPro" id="IPR023563">
    <property type="entry name" value="Ribosomal_uL13_CS"/>
</dbReference>
<feature type="compositionally biased region" description="Pro residues" evidence="5">
    <location>
        <begin position="1"/>
        <end position="17"/>
    </location>
</feature>
<evidence type="ECO:0000256" key="5">
    <source>
        <dbReference type="SAM" id="MobiDB-lite"/>
    </source>
</evidence>
<dbReference type="CDD" id="cd00392">
    <property type="entry name" value="Ribosomal_L13"/>
    <property type="match status" value="1"/>
</dbReference>
<dbReference type="Pfam" id="PF00572">
    <property type="entry name" value="Ribosomal_L13"/>
    <property type="match status" value="1"/>
</dbReference>
<dbReference type="HAMAP" id="MF_01366">
    <property type="entry name" value="Ribosomal_uL13"/>
    <property type="match status" value="1"/>
</dbReference>
<keyword evidence="7" id="KW-1185">Reference proteome</keyword>
<dbReference type="GO" id="GO:0003735">
    <property type="term" value="F:structural constituent of ribosome"/>
    <property type="evidence" value="ECO:0007669"/>
    <property type="project" value="InterPro"/>
</dbReference>
<evidence type="ECO:0000256" key="3">
    <source>
        <dbReference type="ARBA" id="ARBA00023274"/>
    </source>
</evidence>
<protein>
    <recommendedName>
        <fullName evidence="8">50S ribosomal protein L13</fullName>
    </recommendedName>
</protein>
<name>A0AAD9ML05_PROWI</name>
<keyword evidence="3 4" id="KW-0687">Ribonucleoprotein</keyword>
<gene>
    <name evidence="6" type="ORF">QBZ16_004932</name>
</gene>
<dbReference type="GO" id="GO:0003729">
    <property type="term" value="F:mRNA binding"/>
    <property type="evidence" value="ECO:0007669"/>
    <property type="project" value="TreeGrafter"/>
</dbReference>
<reference evidence="6" key="1">
    <citation type="submission" date="2021-01" db="EMBL/GenBank/DDBJ databases">
        <authorList>
            <person name="Eckstrom K.M.E."/>
        </authorList>
    </citation>
    <scope>NUCLEOTIDE SEQUENCE</scope>
    <source>
        <strain evidence="6">UVCC 0001</strain>
    </source>
</reference>
<evidence type="ECO:0008006" key="8">
    <source>
        <dbReference type="Google" id="ProtNLM"/>
    </source>
</evidence>
<dbReference type="InterPro" id="IPR036899">
    <property type="entry name" value="Ribosomal_uL13_sf"/>
</dbReference>
<evidence type="ECO:0000256" key="1">
    <source>
        <dbReference type="ARBA" id="ARBA00006227"/>
    </source>
</evidence>
<evidence type="ECO:0000256" key="4">
    <source>
        <dbReference type="RuleBase" id="RU003877"/>
    </source>
</evidence>
<comment type="caution">
    <text evidence="6">The sequence shown here is derived from an EMBL/GenBank/DDBJ whole genome shotgun (WGS) entry which is preliminary data.</text>
</comment>
<keyword evidence="2 4" id="KW-0689">Ribosomal protein</keyword>
<dbReference type="InterPro" id="IPR005822">
    <property type="entry name" value="Ribosomal_uL13"/>
</dbReference>
<dbReference type="SUPFAM" id="SSF52161">
    <property type="entry name" value="Ribosomal protein L13"/>
    <property type="match status" value="1"/>
</dbReference>
<dbReference type="AlphaFoldDB" id="A0AAD9ML05"/>
<dbReference type="GO" id="GO:0005762">
    <property type="term" value="C:mitochondrial large ribosomal subunit"/>
    <property type="evidence" value="ECO:0007669"/>
    <property type="project" value="TreeGrafter"/>
</dbReference>